<dbReference type="EMBL" id="BEYU01000122">
    <property type="protein sequence ID" value="GBG32463.1"/>
    <property type="molecule type" value="Genomic_DNA"/>
</dbReference>
<evidence type="ECO:0000256" key="2">
    <source>
        <dbReference type="ARBA" id="ARBA00012656"/>
    </source>
</evidence>
<keyword evidence="6" id="KW-0677">Repeat</keyword>
<keyword evidence="4 9" id="KW-0637">Prenyltransferase</keyword>
<dbReference type="GO" id="GO:0005968">
    <property type="term" value="C:Rab-protein geranylgeranyltransferase complex"/>
    <property type="evidence" value="ECO:0007669"/>
    <property type="project" value="TreeGrafter"/>
</dbReference>
<comment type="similarity">
    <text evidence="1 9">Belongs to the protein prenyltransferase subunit alpha family.</text>
</comment>
<dbReference type="FunFam" id="1.25.40.120:FF:000035">
    <property type="entry name" value="Geranylgeranyl transferase type-2 subunit alpha"/>
    <property type="match status" value="1"/>
</dbReference>
<dbReference type="InParanoid" id="A0A2R5GUX9"/>
<comment type="catalytic activity">
    <reaction evidence="8 9">
        <text>geranylgeranyl diphosphate + L-cysteinyl-[protein] = S-geranylgeranyl-L-cysteinyl-[protein] + diphosphate</text>
        <dbReference type="Rhea" id="RHEA:21240"/>
        <dbReference type="Rhea" id="RHEA-COMP:10131"/>
        <dbReference type="Rhea" id="RHEA-COMP:11537"/>
        <dbReference type="ChEBI" id="CHEBI:29950"/>
        <dbReference type="ChEBI" id="CHEBI:33019"/>
        <dbReference type="ChEBI" id="CHEBI:57533"/>
        <dbReference type="ChEBI" id="CHEBI:86021"/>
        <dbReference type="EC" id="2.5.1.60"/>
    </reaction>
</comment>
<dbReference type="OrthoDB" id="1658at2759"/>
<evidence type="ECO:0000256" key="7">
    <source>
        <dbReference type="ARBA" id="ARBA00031267"/>
    </source>
</evidence>
<sequence length="338" mass="38119">MHGRKQKDRALAEAEDPAKKAARAAKYAKLRSLLHTALECRAAHDTSDATMTLCGELLCINPSINTLWNVRRDGLLARIRAAGEKDETAAQALREDLCKQELELNRHALVKGNVKSHEGWSHRAWIVEVLGEDGSCINVDRELMLCDQLLAADERNFHCFQYRRVLARIAKHGPDDDLRFAEGLVERNFSNYSAWHLRIKALEARPDHLRAADLEEEFGLVCNALFTEPDDSSGWMYHRWLVGQLQPRSALDDEVDRRRILQDQVATCTELNEMEGGESKWALLGLCRLYELGLRHYADLDVLPPGTSAGSLCAALKSCDPGHAVYYHHLEAKLTSMK</sequence>
<dbReference type="GO" id="GO:0097354">
    <property type="term" value="P:prenylation"/>
    <property type="evidence" value="ECO:0007669"/>
    <property type="project" value="UniProtKB-UniRule"/>
</dbReference>
<evidence type="ECO:0000256" key="6">
    <source>
        <dbReference type="ARBA" id="ARBA00022737"/>
    </source>
</evidence>
<evidence type="ECO:0000256" key="9">
    <source>
        <dbReference type="RuleBase" id="RU367120"/>
    </source>
</evidence>
<dbReference type="Proteomes" id="UP000241890">
    <property type="component" value="Unassembled WGS sequence"/>
</dbReference>
<comment type="caution">
    <text evidence="10">The sequence shown here is derived from an EMBL/GenBank/DDBJ whole genome shotgun (WGS) entry which is preliminary data.</text>
</comment>
<keyword evidence="5 9" id="KW-0808">Transferase</keyword>
<evidence type="ECO:0000256" key="5">
    <source>
        <dbReference type="ARBA" id="ARBA00022679"/>
    </source>
</evidence>
<evidence type="ECO:0000256" key="8">
    <source>
        <dbReference type="ARBA" id="ARBA00047658"/>
    </source>
</evidence>
<dbReference type="InterPro" id="IPR002088">
    <property type="entry name" value="Prenyl_trans_a"/>
</dbReference>
<evidence type="ECO:0000313" key="10">
    <source>
        <dbReference type="EMBL" id="GBG32463.1"/>
    </source>
</evidence>
<dbReference type="GO" id="GO:0004663">
    <property type="term" value="F:Rab geranylgeranyltransferase activity"/>
    <property type="evidence" value="ECO:0007669"/>
    <property type="project" value="UniProtKB-UniRule"/>
</dbReference>
<dbReference type="AlphaFoldDB" id="A0A2R5GUX9"/>
<dbReference type="Gene3D" id="1.25.40.120">
    <property type="entry name" value="Protein prenylyltransferase"/>
    <property type="match status" value="1"/>
</dbReference>
<reference evidence="10 11" key="1">
    <citation type="submission" date="2017-12" db="EMBL/GenBank/DDBJ databases">
        <title>Sequencing, de novo assembly and annotation of complete genome of a new Thraustochytrid species, strain FCC1311.</title>
        <authorList>
            <person name="Sedici K."/>
            <person name="Godart F."/>
            <person name="Aiese Cigliano R."/>
            <person name="Sanseverino W."/>
            <person name="Barakat M."/>
            <person name="Ortet P."/>
            <person name="Marechal E."/>
            <person name="Cagnac O."/>
            <person name="Amato A."/>
        </authorList>
    </citation>
    <scope>NUCLEOTIDE SEQUENCE [LARGE SCALE GENOMIC DNA]</scope>
</reference>
<dbReference type="PANTHER" id="PTHR11129:SF2">
    <property type="entry name" value="GERANYLGERANYL TRANSFERASE TYPE-2 SUBUNIT ALPHA"/>
    <property type="match status" value="1"/>
</dbReference>
<dbReference type="EC" id="2.5.1.60" evidence="2 9"/>
<dbReference type="SUPFAM" id="SSF48439">
    <property type="entry name" value="Protein prenylyltransferase"/>
    <property type="match status" value="1"/>
</dbReference>
<evidence type="ECO:0000256" key="4">
    <source>
        <dbReference type="ARBA" id="ARBA00022602"/>
    </source>
</evidence>
<evidence type="ECO:0000313" key="11">
    <source>
        <dbReference type="Proteomes" id="UP000241890"/>
    </source>
</evidence>
<evidence type="ECO:0000256" key="3">
    <source>
        <dbReference type="ARBA" id="ARBA00014772"/>
    </source>
</evidence>
<gene>
    <name evidence="10" type="ORF">FCC1311_086882</name>
</gene>
<accession>A0A2R5GUX9</accession>
<proteinExistence type="inferred from homology"/>
<organism evidence="10 11">
    <name type="scientific">Hondaea fermentalgiana</name>
    <dbReference type="NCBI Taxonomy" id="2315210"/>
    <lineage>
        <taxon>Eukaryota</taxon>
        <taxon>Sar</taxon>
        <taxon>Stramenopiles</taxon>
        <taxon>Bigyra</taxon>
        <taxon>Labyrinthulomycetes</taxon>
        <taxon>Thraustochytrida</taxon>
        <taxon>Thraustochytriidae</taxon>
        <taxon>Hondaea</taxon>
    </lineage>
</organism>
<dbReference type="PANTHER" id="PTHR11129">
    <property type="entry name" value="PROTEIN FARNESYLTRANSFERASE ALPHA SUBUNIT/RAB GERANYLGERANYL TRANSFERASE ALPHA SUBUNIT"/>
    <property type="match status" value="1"/>
</dbReference>
<evidence type="ECO:0000256" key="1">
    <source>
        <dbReference type="ARBA" id="ARBA00006734"/>
    </source>
</evidence>
<dbReference type="PROSITE" id="PS51147">
    <property type="entry name" value="PFTA"/>
    <property type="match status" value="3"/>
</dbReference>
<protein>
    <recommendedName>
        <fullName evidence="3 9">Geranylgeranyl transferase type-2 subunit alpha</fullName>
        <ecNumber evidence="2 9">2.5.1.60</ecNumber>
    </recommendedName>
    <alternativeName>
        <fullName evidence="7 9">Geranylgeranyl transferase type II subunit alpha</fullName>
    </alternativeName>
</protein>
<dbReference type="Pfam" id="PF01239">
    <property type="entry name" value="PPTA"/>
    <property type="match status" value="4"/>
</dbReference>
<name>A0A2R5GUX9_9STRA</name>
<keyword evidence="11" id="KW-1185">Reference proteome</keyword>
<comment type="function">
    <text evidence="9">Catalyzes the transfer of a geranyl-geranyl moiety from geranyl-geranyl pyrophosphate to cysteines occuring in specific C-terminal amino acid sequences.</text>
</comment>